<reference evidence="2 3" key="1">
    <citation type="journal article" date="2013" name="Nat. Genet.">
        <title>The high-quality draft genome of peach (Prunus persica) identifies unique patterns of genetic diversity, domestication and genome evolution.</title>
        <authorList>
            <consortium name="International Peach Genome Initiative"/>
            <person name="Verde I."/>
            <person name="Abbott A.G."/>
            <person name="Scalabrin S."/>
            <person name="Jung S."/>
            <person name="Shu S."/>
            <person name="Marroni F."/>
            <person name="Zhebentyayeva T."/>
            <person name="Dettori M.T."/>
            <person name="Grimwood J."/>
            <person name="Cattonaro F."/>
            <person name="Zuccolo A."/>
            <person name="Rossini L."/>
            <person name="Jenkins J."/>
            <person name="Vendramin E."/>
            <person name="Meisel L.A."/>
            <person name="Decroocq V."/>
            <person name="Sosinski B."/>
            <person name="Prochnik S."/>
            <person name="Mitros T."/>
            <person name="Policriti A."/>
            <person name="Cipriani G."/>
            <person name="Dondini L."/>
            <person name="Ficklin S."/>
            <person name="Goodstein D.M."/>
            <person name="Xuan P."/>
            <person name="Del Fabbro C."/>
            <person name="Aramini V."/>
            <person name="Copetti D."/>
            <person name="Gonzalez S."/>
            <person name="Horner D.S."/>
            <person name="Falchi R."/>
            <person name="Lucas S."/>
            <person name="Mica E."/>
            <person name="Maldonado J."/>
            <person name="Lazzari B."/>
            <person name="Bielenberg D."/>
            <person name="Pirona R."/>
            <person name="Miculan M."/>
            <person name="Barakat A."/>
            <person name="Testolin R."/>
            <person name="Stella A."/>
            <person name="Tartarini S."/>
            <person name="Tonutti P."/>
            <person name="Arus P."/>
            <person name="Orellana A."/>
            <person name="Wells C."/>
            <person name="Main D."/>
            <person name="Vizzotto G."/>
            <person name="Silva H."/>
            <person name="Salamini F."/>
            <person name="Schmutz J."/>
            <person name="Morgante M."/>
            <person name="Rokhsar D.S."/>
        </authorList>
    </citation>
    <scope>NUCLEOTIDE SEQUENCE [LARGE SCALE GENOMIC DNA]</scope>
    <source>
        <strain evidence="3">cv. Nemared</strain>
    </source>
</reference>
<feature type="compositionally biased region" description="Polar residues" evidence="1">
    <location>
        <begin position="128"/>
        <end position="138"/>
    </location>
</feature>
<evidence type="ECO:0000313" key="3">
    <source>
        <dbReference type="Proteomes" id="UP000006882"/>
    </source>
</evidence>
<dbReference type="EMBL" id="CM007651">
    <property type="protein sequence ID" value="ONI35003.1"/>
    <property type="molecule type" value="Genomic_DNA"/>
</dbReference>
<sequence>MDMLDEFDDYMNAQRKSLATKAITATTTVKMDAAKDTATTTDVEMDAATATIKMDAAIATVEMDAATAAPKHKGSDSPAVVEIAIEKRKRCDSLVGVEINALQPPSKLMPLQLPSKSMPLHPPLKSMPLQSLLKSMPL</sequence>
<protein>
    <submittedName>
        <fullName evidence="2">Uncharacterized protein</fullName>
    </submittedName>
</protein>
<dbReference type="Proteomes" id="UP000006882">
    <property type="component" value="Chromosome G1"/>
</dbReference>
<accession>A0A251RG84</accession>
<keyword evidence="3" id="KW-1185">Reference proteome</keyword>
<gene>
    <name evidence="2" type="ORF">PRUPE_1G509600</name>
</gene>
<evidence type="ECO:0000313" key="2">
    <source>
        <dbReference type="EMBL" id="ONI35003.1"/>
    </source>
</evidence>
<feature type="region of interest" description="Disordered" evidence="1">
    <location>
        <begin position="115"/>
        <end position="138"/>
    </location>
</feature>
<evidence type="ECO:0000256" key="1">
    <source>
        <dbReference type="SAM" id="MobiDB-lite"/>
    </source>
</evidence>
<dbReference type="AlphaFoldDB" id="A0A251RG84"/>
<name>A0A251RG84_PRUPE</name>
<organism evidence="2 3">
    <name type="scientific">Prunus persica</name>
    <name type="common">Peach</name>
    <name type="synonym">Amygdalus persica</name>
    <dbReference type="NCBI Taxonomy" id="3760"/>
    <lineage>
        <taxon>Eukaryota</taxon>
        <taxon>Viridiplantae</taxon>
        <taxon>Streptophyta</taxon>
        <taxon>Embryophyta</taxon>
        <taxon>Tracheophyta</taxon>
        <taxon>Spermatophyta</taxon>
        <taxon>Magnoliopsida</taxon>
        <taxon>eudicotyledons</taxon>
        <taxon>Gunneridae</taxon>
        <taxon>Pentapetalae</taxon>
        <taxon>rosids</taxon>
        <taxon>fabids</taxon>
        <taxon>Rosales</taxon>
        <taxon>Rosaceae</taxon>
        <taxon>Amygdaloideae</taxon>
        <taxon>Amygdaleae</taxon>
        <taxon>Prunus</taxon>
    </lineage>
</organism>
<dbReference type="Gramene" id="ONI35003">
    <property type="protein sequence ID" value="ONI35003"/>
    <property type="gene ID" value="PRUPE_1G509600"/>
</dbReference>
<proteinExistence type="predicted"/>